<dbReference type="OrthoDB" id="5985073at2759"/>
<evidence type="ECO:0000313" key="3">
    <source>
        <dbReference type="EMBL" id="KAG4422254.1"/>
    </source>
</evidence>
<feature type="domain" description="LysM" evidence="2">
    <location>
        <begin position="29"/>
        <end position="74"/>
    </location>
</feature>
<gene>
    <name evidence="3" type="ORF">IFR04_004634</name>
</gene>
<protein>
    <recommendedName>
        <fullName evidence="2">LysM domain-containing protein</fullName>
    </recommendedName>
</protein>
<dbReference type="PROSITE" id="PS51782">
    <property type="entry name" value="LYSM"/>
    <property type="match status" value="3"/>
</dbReference>
<accession>A0A8H7WCE9</accession>
<dbReference type="PANTHER" id="PTHR33734">
    <property type="entry name" value="LYSM DOMAIN-CONTAINING GPI-ANCHORED PROTEIN 2"/>
    <property type="match status" value="1"/>
</dbReference>
<dbReference type="CDD" id="cd00118">
    <property type="entry name" value="LysM"/>
    <property type="match status" value="1"/>
</dbReference>
<organism evidence="3 4">
    <name type="scientific">Cadophora malorum</name>
    <dbReference type="NCBI Taxonomy" id="108018"/>
    <lineage>
        <taxon>Eukaryota</taxon>
        <taxon>Fungi</taxon>
        <taxon>Dikarya</taxon>
        <taxon>Ascomycota</taxon>
        <taxon>Pezizomycotina</taxon>
        <taxon>Leotiomycetes</taxon>
        <taxon>Helotiales</taxon>
        <taxon>Ploettnerulaceae</taxon>
        <taxon>Cadophora</taxon>
    </lineage>
</organism>
<dbReference type="PANTHER" id="PTHR33734:SF22">
    <property type="entry name" value="MEMBRANE-BOUND LYTIC MUREIN TRANSGLYCOSYLASE D"/>
    <property type="match status" value="1"/>
</dbReference>
<evidence type="ECO:0000256" key="1">
    <source>
        <dbReference type="SAM" id="SignalP"/>
    </source>
</evidence>
<keyword evidence="4" id="KW-1185">Reference proteome</keyword>
<dbReference type="Pfam" id="PF01476">
    <property type="entry name" value="LysM"/>
    <property type="match status" value="3"/>
</dbReference>
<dbReference type="EMBL" id="JAFJYH010000052">
    <property type="protein sequence ID" value="KAG4422254.1"/>
    <property type="molecule type" value="Genomic_DNA"/>
</dbReference>
<dbReference type="SMART" id="SM00257">
    <property type="entry name" value="LysM"/>
    <property type="match status" value="3"/>
</dbReference>
<feature type="chain" id="PRO_5034456145" description="LysM domain-containing protein" evidence="1">
    <location>
        <begin position="20"/>
        <end position="275"/>
    </location>
</feature>
<evidence type="ECO:0000313" key="4">
    <source>
        <dbReference type="Proteomes" id="UP000664132"/>
    </source>
</evidence>
<dbReference type="SUPFAM" id="SSF54106">
    <property type="entry name" value="LysM domain"/>
    <property type="match status" value="3"/>
</dbReference>
<proteinExistence type="predicted"/>
<comment type="caution">
    <text evidence="3">The sequence shown here is derived from an EMBL/GenBank/DDBJ whole genome shotgun (WGS) entry which is preliminary data.</text>
</comment>
<dbReference type="Gene3D" id="3.10.350.10">
    <property type="entry name" value="LysM domain"/>
    <property type="match status" value="3"/>
</dbReference>
<sequence length="275" mass="27968">MRSFTALAAVACYILPVLGQSGTNCDIVANVTVVSGDTLGNIATANSVTLDQVLFVNPQITNANLILVGDVIAIPDSACIPGTTTPEPTEPTTPIPCSNGSNTTYTVVAGDTLSTIATDKLGVTLDALLAANPQITNPDLIEIGDIINVPACPATTTSTLSSPTSTPTAPTGEVTATCSTGNVTTYTVVTGDGLFNIATQTFGITLDALLAANPEITNPDLIVVGQVINIPVCGQGSSGANGTATAGVTPRMKMRKVRTSRGRRAERNLADAILI</sequence>
<dbReference type="Proteomes" id="UP000664132">
    <property type="component" value="Unassembled WGS sequence"/>
</dbReference>
<feature type="domain" description="LysM" evidence="2">
    <location>
        <begin position="103"/>
        <end position="149"/>
    </location>
</feature>
<keyword evidence="1" id="KW-0732">Signal</keyword>
<dbReference type="AlphaFoldDB" id="A0A8H7WCE9"/>
<dbReference type="InterPro" id="IPR018392">
    <property type="entry name" value="LysM"/>
</dbReference>
<name>A0A8H7WCE9_9HELO</name>
<evidence type="ECO:0000259" key="2">
    <source>
        <dbReference type="PROSITE" id="PS51782"/>
    </source>
</evidence>
<reference evidence="3" key="1">
    <citation type="submission" date="2021-02" db="EMBL/GenBank/DDBJ databases">
        <title>Genome sequence Cadophora malorum strain M34.</title>
        <authorList>
            <person name="Stefanovic E."/>
            <person name="Vu D."/>
            <person name="Scully C."/>
            <person name="Dijksterhuis J."/>
            <person name="Roader J."/>
            <person name="Houbraken J."/>
        </authorList>
    </citation>
    <scope>NUCLEOTIDE SEQUENCE</scope>
    <source>
        <strain evidence="3">M34</strain>
    </source>
</reference>
<feature type="signal peptide" evidence="1">
    <location>
        <begin position="1"/>
        <end position="19"/>
    </location>
</feature>
<dbReference type="InterPro" id="IPR036779">
    <property type="entry name" value="LysM_dom_sf"/>
</dbReference>
<feature type="domain" description="LysM" evidence="2">
    <location>
        <begin position="184"/>
        <end position="230"/>
    </location>
</feature>